<evidence type="ECO:0000256" key="1">
    <source>
        <dbReference type="SAM" id="MobiDB-lite"/>
    </source>
</evidence>
<keyword evidence="3" id="KW-1185">Reference proteome</keyword>
<dbReference type="Proteomes" id="UP001388673">
    <property type="component" value="Unassembled WGS sequence"/>
</dbReference>
<organism evidence="2 3">
    <name type="scientific">Kwoniella newhampshirensis</name>
    <dbReference type="NCBI Taxonomy" id="1651941"/>
    <lineage>
        <taxon>Eukaryota</taxon>
        <taxon>Fungi</taxon>
        <taxon>Dikarya</taxon>
        <taxon>Basidiomycota</taxon>
        <taxon>Agaricomycotina</taxon>
        <taxon>Tremellomycetes</taxon>
        <taxon>Tremellales</taxon>
        <taxon>Cryptococcaceae</taxon>
        <taxon>Kwoniella</taxon>
    </lineage>
</organism>
<dbReference type="AlphaFoldDB" id="A0AAW0YUW0"/>
<feature type="region of interest" description="Disordered" evidence="1">
    <location>
        <begin position="1"/>
        <end position="36"/>
    </location>
</feature>
<feature type="region of interest" description="Disordered" evidence="1">
    <location>
        <begin position="104"/>
        <end position="134"/>
    </location>
</feature>
<dbReference type="RefSeq" id="XP_066800494.1">
    <property type="nucleotide sequence ID" value="XM_066948721.1"/>
</dbReference>
<dbReference type="GeneID" id="92182888"/>
<evidence type="ECO:0000313" key="3">
    <source>
        <dbReference type="Proteomes" id="UP001388673"/>
    </source>
</evidence>
<name>A0AAW0YUW0_9TREE</name>
<protein>
    <submittedName>
        <fullName evidence="2">Uncharacterized protein</fullName>
    </submittedName>
</protein>
<comment type="caution">
    <text evidence="2">The sequence shown here is derived from an EMBL/GenBank/DDBJ whole genome shotgun (WGS) entry which is preliminary data.</text>
</comment>
<reference evidence="2 3" key="1">
    <citation type="journal article" date="2024" name="bioRxiv">
        <title>Comparative genomics of Cryptococcus and Kwoniella reveals pathogenesis evolution and contrasting karyotype dynamics via intercentromeric recombination or chromosome fusion.</title>
        <authorList>
            <person name="Coelho M.A."/>
            <person name="David-Palma M."/>
            <person name="Shea T."/>
            <person name="Bowers K."/>
            <person name="McGinley-Smith S."/>
            <person name="Mohammad A.W."/>
            <person name="Gnirke A."/>
            <person name="Yurkov A.M."/>
            <person name="Nowrousian M."/>
            <person name="Sun S."/>
            <person name="Cuomo C.A."/>
            <person name="Heitman J."/>
        </authorList>
    </citation>
    <scope>NUCLEOTIDE SEQUENCE [LARGE SCALE GENOMIC DNA]</scope>
    <source>
        <strain evidence="2 3">CBS 13917</strain>
    </source>
</reference>
<dbReference type="EMBL" id="JBCAWK010000011">
    <property type="protein sequence ID" value="KAK8846544.1"/>
    <property type="molecule type" value="Genomic_DNA"/>
</dbReference>
<feature type="compositionally biased region" description="Low complexity" evidence="1">
    <location>
        <begin position="104"/>
        <end position="116"/>
    </location>
</feature>
<gene>
    <name evidence="2" type="ORF">IAR55_005630</name>
</gene>
<feature type="compositionally biased region" description="Polar residues" evidence="1">
    <location>
        <begin position="117"/>
        <end position="134"/>
    </location>
</feature>
<evidence type="ECO:0000313" key="2">
    <source>
        <dbReference type="EMBL" id="KAK8846544.1"/>
    </source>
</evidence>
<accession>A0AAW0YUW0</accession>
<feature type="region of interest" description="Disordered" evidence="1">
    <location>
        <begin position="57"/>
        <end position="85"/>
    </location>
</feature>
<proteinExistence type="predicted"/>
<feature type="compositionally biased region" description="Low complexity" evidence="1">
    <location>
        <begin position="1"/>
        <end position="17"/>
    </location>
</feature>
<sequence>MSDNQNTSSNTSSTNDASDSDAFRRAERMASQQEELNSPLARYLRILAHTQAVENMQYANNPLREPPQASSAASGPSTYRPLFGSYDEDHADVLFHMISAASAGTSNTAAGQSSTTRSANDSSAPYSNTNSSQD</sequence>
<dbReference type="KEGG" id="kne:92182888"/>